<keyword evidence="2" id="KW-1185">Reference proteome</keyword>
<comment type="caution">
    <text evidence="1">The sequence shown here is derived from an EMBL/GenBank/DDBJ whole genome shotgun (WGS) entry which is preliminary data.</text>
</comment>
<name>A0ACB8SGF4_9AGAM</name>
<evidence type="ECO:0000313" key="1">
    <source>
        <dbReference type="EMBL" id="KAI0055454.1"/>
    </source>
</evidence>
<organism evidence="1 2">
    <name type="scientific">Artomyces pyxidatus</name>
    <dbReference type="NCBI Taxonomy" id="48021"/>
    <lineage>
        <taxon>Eukaryota</taxon>
        <taxon>Fungi</taxon>
        <taxon>Dikarya</taxon>
        <taxon>Basidiomycota</taxon>
        <taxon>Agaricomycotina</taxon>
        <taxon>Agaricomycetes</taxon>
        <taxon>Russulales</taxon>
        <taxon>Auriscalpiaceae</taxon>
        <taxon>Artomyces</taxon>
    </lineage>
</organism>
<dbReference type="EMBL" id="MU277291">
    <property type="protein sequence ID" value="KAI0055454.1"/>
    <property type="molecule type" value="Genomic_DNA"/>
</dbReference>
<evidence type="ECO:0000313" key="2">
    <source>
        <dbReference type="Proteomes" id="UP000814140"/>
    </source>
</evidence>
<proteinExistence type="predicted"/>
<sequence length="298" mass="33577">MGIPIYPVLQFRILTQDPDECLSCLQSMDSGCPKPSLPSPERFCRERCGRSGPNVASGNYRQAYSWDRRPLSYHLSQRRPRRGHFAARALPAPREAYVRVPRRLCHAHAACADREDESRDTGAREQLHATLPARRDLGTYPPLRERSRRLGTREAASTPVLPALLIRRQGHLFPGTFGACTLVAPQQYAEHCGGERRVFPRHYYRIRGGQDPTLLCLPHHVSHVLHRPGRIHPQAAHRPRRTDHTLPTAIRVSAPPQSAPLWASPFAVGPHGLRNVERTHCVHHPAPVSRARHRDTSG</sequence>
<accession>A0ACB8SGF4</accession>
<gene>
    <name evidence="1" type="ORF">BV25DRAFT_1903642</name>
</gene>
<reference evidence="1" key="1">
    <citation type="submission" date="2021-03" db="EMBL/GenBank/DDBJ databases">
        <authorList>
            <consortium name="DOE Joint Genome Institute"/>
            <person name="Ahrendt S."/>
            <person name="Looney B.P."/>
            <person name="Miyauchi S."/>
            <person name="Morin E."/>
            <person name="Drula E."/>
            <person name="Courty P.E."/>
            <person name="Chicoki N."/>
            <person name="Fauchery L."/>
            <person name="Kohler A."/>
            <person name="Kuo A."/>
            <person name="Labutti K."/>
            <person name="Pangilinan J."/>
            <person name="Lipzen A."/>
            <person name="Riley R."/>
            <person name="Andreopoulos W."/>
            <person name="He G."/>
            <person name="Johnson J."/>
            <person name="Barry K.W."/>
            <person name="Grigoriev I.V."/>
            <person name="Nagy L."/>
            <person name="Hibbett D."/>
            <person name="Henrissat B."/>
            <person name="Matheny P.B."/>
            <person name="Labbe J."/>
            <person name="Martin F."/>
        </authorList>
    </citation>
    <scope>NUCLEOTIDE SEQUENCE</scope>
    <source>
        <strain evidence="1">HHB10654</strain>
    </source>
</reference>
<dbReference type="Proteomes" id="UP000814140">
    <property type="component" value="Unassembled WGS sequence"/>
</dbReference>
<protein>
    <submittedName>
        <fullName evidence="1">Uncharacterized protein</fullName>
    </submittedName>
</protein>
<reference evidence="1" key="2">
    <citation type="journal article" date="2022" name="New Phytol.">
        <title>Evolutionary transition to the ectomycorrhizal habit in the genomes of a hyperdiverse lineage of mushroom-forming fungi.</title>
        <authorList>
            <person name="Looney B."/>
            <person name="Miyauchi S."/>
            <person name="Morin E."/>
            <person name="Drula E."/>
            <person name="Courty P.E."/>
            <person name="Kohler A."/>
            <person name="Kuo A."/>
            <person name="LaButti K."/>
            <person name="Pangilinan J."/>
            <person name="Lipzen A."/>
            <person name="Riley R."/>
            <person name="Andreopoulos W."/>
            <person name="He G."/>
            <person name="Johnson J."/>
            <person name="Nolan M."/>
            <person name="Tritt A."/>
            <person name="Barry K.W."/>
            <person name="Grigoriev I.V."/>
            <person name="Nagy L.G."/>
            <person name="Hibbett D."/>
            <person name="Henrissat B."/>
            <person name="Matheny P.B."/>
            <person name="Labbe J."/>
            <person name="Martin F.M."/>
        </authorList>
    </citation>
    <scope>NUCLEOTIDE SEQUENCE</scope>
    <source>
        <strain evidence="1">HHB10654</strain>
    </source>
</reference>